<evidence type="ECO:0000313" key="3">
    <source>
        <dbReference type="EMBL" id="PVU88363.1"/>
    </source>
</evidence>
<protein>
    <recommendedName>
        <fullName evidence="2">UBA domain-containing protein</fullName>
    </recommendedName>
</protein>
<organism evidence="3 4">
    <name type="scientific">Smittium simulii</name>
    <dbReference type="NCBI Taxonomy" id="133385"/>
    <lineage>
        <taxon>Eukaryota</taxon>
        <taxon>Fungi</taxon>
        <taxon>Fungi incertae sedis</taxon>
        <taxon>Zoopagomycota</taxon>
        <taxon>Kickxellomycotina</taxon>
        <taxon>Harpellomycetes</taxon>
        <taxon>Harpellales</taxon>
        <taxon>Legeriomycetaceae</taxon>
        <taxon>Smittium</taxon>
    </lineage>
</organism>
<dbReference type="Gene3D" id="1.10.8.10">
    <property type="entry name" value="DNA helicase RuvA subunit, C-terminal domain"/>
    <property type="match status" value="1"/>
</dbReference>
<accession>A0A2T9Y7Q1</accession>
<feature type="region of interest" description="Disordered" evidence="1">
    <location>
        <begin position="264"/>
        <end position="351"/>
    </location>
</feature>
<feature type="compositionally biased region" description="Polar residues" evidence="1">
    <location>
        <begin position="438"/>
        <end position="451"/>
    </location>
</feature>
<dbReference type="OrthoDB" id="524326at2759"/>
<sequence length="544" mass="61697">MNYPNLQGIKLKFKLPFNFPDTISLPLEFISETKSPKYDFELENRIINEEKAYKQEEEMQKMVLAQQQMFVMQYLSKKKHNKASKINSDITPYSYLSSGKTEFRPSSKSQQTDPNISSSYSNSYNTSDPNINSQSAQYSNQIYPGSTTKNEATQLQFQNLPTNSHSISDAYQSPNIITAQNLDYSTSNYTKIAPQISNNDNSHYHYQEPSYTPDVAYGSFVNSQTQNSSNKNYNVNLLSNQNTKPISSLLNNQQLQYPEATSALNSSNEGLNGINSKLKQGQDSKLKMQSTSNNQNQNSKFTNSQHKSELISPPDRPIPMLPPKPPEFEYSSKPSTPASFKAPNSPVTEHIKPLNNGKKIIFEEPTPVLPPKPFEITCHDYISDQQVSEFYKTKIYDSNNHSHPLAQKINSASNAIELDDSNFSPTKLYQKYNQSQNQKLNRIDNFNQTPILPNKPRPTQGLSNKDSSGQESALKSENQKLQSFESSSQKNNNRSNINSDNDEIMVEQVYELVSMGFNKKEAIFALEKHSYNVEKATNYLLDNL</sequence>
<feature type="compositionally biased region" description="Low complexity" evidence="1">
    <location>
        <begin position="289"/>
        <end position="305"/>
    </location>
</feature>
<feature type="compositionally biased region" description="Polar residues" evidence="1">
    <location>
        <begin position="264"/>
        <end position="279"/>
    </location>
</feature>
<feature type="compositionally biased region" description="Polar residues" evidence="1">
    <location>
        <begin position="97"/>
        <end position="111"/>
    </location>
</feature>
<dbReference type="InterPro" id="IPR015940">
    <property type="entry name" value="UBA"/>
</dbReference>
<dbReference type="EMBL" id="MBFR01000391">
    <property type="protein sequence ID" value="PVU88363.1"/>
    <property type="molecule type" value="Genomic_DNA"/>
</dbReference>
<evidence type="ECO:0000259" key="2">
    <source>
        <dbReference type="PROSITE" id="PS50030"/>
    </source>
</evidence>
<proteinExistence type="predicted"/>
<dbReference type="AlphaFoldDB" id="A0A2T9Y7Q1"/>
<feature type="compositionally biased region" description="Polar residues" evidence="1">
    <location>
        <begin position="131"/>
        <end position="146"/>
    </location>
</feature>
<evidence type="ECO:0000256" key="1">
    <source>
        <dbReference type="SAM" id="MobiDB-lite"/>
    </source>
</evidence>
<dbReference type="InterPro" id="IPR009060">
    <property type="entry name" value="UBA-like_sf"/>
</dbReference>
<dbReference type="Proteomes" id="UP000245383">
    <property type="component" value="Unassembled WGS sequence"/>
</dbReference>
<feature type="compositionally biased region" description="Pro residues" evidence="1">
    <location>
        <begin position="314"/>
        <end position="325"/>
    </location>
</feature>
<gene>
    <name evidence="3" type="ORF">BB561_005901</name>
</gene>
<keyword evidence="4" id="KW-1185">Reference proteome</keyword>
<feature type="region of interest" description="Disordered" evidence="1">
    <location>
        <begin position="438"/>
        <end position="500"/>
    </location>
</feature>
<dbReference type="STRING" id="133385.A0A2T9Y7Q1"/>
<feature type="compositionally biased region" description="Low complexity" evidence="1">
    <location>
        <begin position="486"/>
        <end position="499"/>
    </location>
</feature>
<feature type="compositionally biased region" description="Polar residues" evidence="1">
    <location>
        <begin position="460"/>
        <end position="485"/>
    </location>
</feature>
<evidence type="ECO:0000313" key="4">
    <source>
        <dbReference type="Proteomes" id="UP000245383"/>
    </source>
</evidence>
<reference evidence="3 4" key="1">
    <citation type="journal article" date="2018" name="MBio">
        <title>Comparative Genomics Reveals the Core Gene Toolbox for the Fungus-Insect Symbiosis.</title>
        <authorList>
            <person name="Wang Y."/>
            <person name="Stata M."/>
            <person name="Wang W."/>
            <person name="Stajich J.E."/>
            <person name="White M.M."/>
            <person name="Moncalvo J.M."/>
        </authorList>
    </citation>
    <scope>NUCLEOTIDE SEQUENCE [LARGE SCALE GENOMIC DNA]</scope>
    <source>
        <strain evidence="3 4">SWE-8-4</strain>
    </source>
</reference>
<dbReference type="PROSITE" id="PS50030">
    <property type="entry name" value="UBA"/>
    <property type="match status" value="1"/>
</dbReference>
<dbReference type="SMART" id="SM00165">
    <property type="entry name" value="UBA"/>
    <property type="match status" value="1"/>
</dbReference>
<feature type="domain" description="UBA" evidence="2">
    <location>
        <begin position="500"/>
        <end position="543"/>
    </location>
</feature>
<feature type="region of interest" description="Disordered" evidence="1">
    <location>
        <begin position="97"/>
        <end position="146"/>
    </location>
</feature>
<dbReference type="SUPFAM" id="SSF46934">
    <property type="entry name" value="UBA-like"/>
    <property type="match status" value="1"/>
</dbReference>
<comment type="caution">
    <text evidence="3">The sequence shown here is derived from an EMBL/GenBank/DDBJ whole genome shotgun (WGS) entry which is preliminary data.</text>
</comment>
<name>A0A2T9Y7Q1_9FUNG</name>
<feature type="compositionally biased region" description="Low complexity" evidence="1">
    <location>
        <begin position="112"/>
        <end position="130"/>
    </location>
</feature>